<reference evidence="1 2" key="1">
    <citation type="submission" date="2015-01" db="EMBL/GenBank/DDBJ databases">
        <title>Evolution of Trichinella species and genotypes.</title>
        <authorList>
            <person name="Korhonen P.K."/>
            <person name="Edoardo P."/>
            <person name="Giuseppe L.R."/>
            <person name="Gasser R.B."/>
        </authorList>
    </citation>
    <scope>NUCLEOTIDE SEQUENCE [LARGE SCALE GENOMIC DNA]</scope>
    <source>
        <strain evidence="1">ISS470</strain>
    </source>
</reference>
<protein>
    <submittedName>
        <fullName evidence="1">Uncharacterized protein</fullName>
    </submittedName>
</protein>
<accession>A0A0V1G3Q6</accession>
<name>A0A0V1G3Q6_TRIPS</name>
<dbReference type="OrthoDB" id="10378402at2759"/>
<dbReference type="EMBL" id="JYDT01000005">
    <property type="protein sequence ID" value="KRY92817.1"/>
    <property type="molecule type" value="Genomic_DNA"/>
</dbReference>
<evidence type="ECO:0000313" key="1">
    <source>
        <dbReference type="EMBL" id="KRY92817.1"/>
    </source>
</evidence>
<dbReference type="AlphaFoldDB" id="A0A0V1G3Q6"/>
<organism evidence="1 2">
    <name type="scientific">Trichinella pseudospiralis</name>
    <name type="common">Parasitic roundworm</name>
    <dbReference type="NCBI Taxonomy" id="6337"/>
    <lineage>
        <taxon>Eukaryota</taxon>
        <taxon>Metazoa</taxon>
        <taxon>Ecdysozoa</taxon>
        <taxon>Nematoda</taxon>
        <taxon>Enoplea</taxon>
        <taxon>Dorylaimia</taxon>
        <taxon>Trichinellida</taxon>
        <taxon>Trichinellidae</taxon>
        <taxon>Trichinella</taxon>
    </lineage>
</organism>
<proteinExistence type="predicted"/>
<dbReference type="Proteomes" id="UP000054995">
    <property type="component" value="Unassembled WGS sequence"/>
</dbReference>
<sequence length="98" mass="11483">MGQPVWQCEQNFIELKAHRITRFVRKDFYIDRIPNRSLKPLVKYQNESDFLFCTGMNRKNKNKSGSFIHFLKIAGNLNLATIFSFPLDSSMSSYCVKI</sequence>
<gene>
    <name evidence="1" type="ORF">T4D_13106</name>
</gene>
<keyword evidence="2" id="KW-1185">Reference proteome</keyword>
<comment type="caution">
    <text evidence="1">The sequence shown here is derived from an EMBL/GenBank/DDBJ whole genome shotgun (WGS) entry which is preliminary data.</text>
</comment>
<evidence type="ECO:0000313" key="2">
    <source>
        <dbReference type="Proteomes" id="UP000054995"/>
    </source>
</evidence>